<organism evidence="3 4">
    <name type="scientific">Calidithermus roseus</name>
    <dbReference type="NCBI Taxonomy" id="1644118"/>
    <lineage>
        <taxon>Bacteria</taxon>
        <taxon>Thermotogati</taxon>
        <taxon>Deinococcota</taxon>
        <taxon>Deinococci</taxon>
        <taxon>Thermales</taxon>
        <taxon>Thermaceae</taxon>
        <taxon>Calidithermus</taxon>
    </lineage>
</organism>
<evidence type="ECO:0000313" key="4">
    <source>
        <dbReference type="Proteomes" id="UP000265341"/>
    </source>
</evidence>
<feature type="coiled-coil region" evidence="1">
    <location>
        <begin position="121"/>
        <end position="148"/>
    </location>
</feature>
<feature type="coiled-coil region" evidence="1">
    <location>
        <begin position="408"/>
        <end position="435"/>
    </location>
</feature>
<sequence length="889" mass="97840">MSLYQNLFQSLEPFLGAKTQSILEEGVRRLGVDPDRLDVTQAESILKRLVYRELQSNRTPAEARSLVDGLLKELREQSGGKEGGGLAALEAGFKRFSLYLDWPEVARLRGILSVLRKEPEGSEASRMLKEGQELLRQLEERLQSALLRQTRDIADLQAVFERVKMIGGPKIRRLESLIRQIQEAHSSETLAQAEVERARTLAAELRKLVESSAISAPRNATEPALVVEDEEEPVVAVEPVVETDAPEAVGEAGGAWDIVIDLDSLSQEQQSRIREIDLAEERRRLETLKERYAAVLSRAAVAEELARLEAELAQGNLLGEALSALEQQLKSAQTEAISEARARYEWLTDRMRQLSSPAHRDDVDTARLAALAARLTVAWETLQGGAVPQDLLELAEDVQALEAETRSRRENRERLARLSQVLEALRAEAESALATYRNHPQVQAYLARLAQAKPDEASLQALRQDFSALMVALTKEQKERDERLKRSSLKAAAQALPVMPGLEIHHAQLLQQIETPGSDLVALENYLQQLTQRTRDLVAQRLEALAQKAQQMGIELEGLAEAQAALAEERIPDPAALERLLEERVNEQANQRRRQLAGELSRYEAAAQGLRGLGEEKLLGLITEARNRLALGEIPDTAPIKAELTRLVQLQDNLRAEVAVSLADLLERFNAHRAMGGETVIRLKPMIEFLTSAVERLARVGPSGILEVRQAIAEAMPLVKQLEEEHKAAMALMQDLKGGELDALLGIFDAQPQAVPRPPASTPASNPVPPTPAPEVEPAEEVVAEDPGDALAPFRLRGVEAVALVSEDGLLMGKLPTTFQSVRTAFSDLSSLAGELAGATTRLAVVSLPHNVVIMVPLGEKGLFILAEKPLLSRLLTQVERHRAELARL</sequence>
<evidence type="ECO:0000256" key="2">
    <source>
        <dbReference type="SAM" id="MobiDB-lite"/>
    </source>
</evidence>
<dbReference type="Proteomes" id="UP000265341">
    <property type="component" value="Unassembled WGS sequence"/>
</dbReference>
<evidence type="ECO:0000256" key="1">
    <source>
        <dbReference type="SAM" id="Coils"/>
    </source>
</evidence>
<keyword evidence="4" id="KW-1185">Reference proteome</keyword>
<dbReference type="RefSeq" id="WP_245969553.1">
    <property type="nucleotide sequence ID" value="NZ_QWLA01000011.1"/>
</dbReference>
<comment type="caution">
    <text evidence="3">The sequence shown here is derived from an EMBL/GenBank/DDBJ whole genome shotgun (WGS) entry which is preliminary data.</text>
</comment>
<feature type="compositionally biased region" description="Pro residues" evidence="2">
    <location>
        <begin position="755"/>
        <end position="775"/>
    </location>
</feature>
<feature type="coiled-coil region" evidence="1">
    <location>
        <begin position="262"/>
        <end position="342"/>
    </location>
</feature>
<keyword evidence="1" id="KW-0175">Coiled coil</keyword>
<name>A0A399F0K1_9DEIN</name>
<dbReference type="AlphaFoldDB" id="A0A399F0K1"/>
<reference evidence="3 4" key="1">
    <citation type="submission" date="2018-08" db="EMBL/GenBank/DDBJ databases">
        <title>Meiothermus roseus NBRC 110900 genome sequencing project.</title>
        <authorList>
            <person name="Da Costa M.S."/>
            <person name="Albuquerque L."/>
            <person name="Raposo P."/>
            <person name="Froufe H.J.C."/>
            <person name="Barroso C.S."/>
            <person name="Egas C."/>
        </authorList>
    </citation>
    <scope>NUCLEOTIDE SEQUENCE [LARGE SCALE GENOMIC DNA]</scope>
    <source>
        <strain evidence="3 4">NBRC 110900</strain>
    </source>
</reference>
<proteinExistence type="predicted"/>
<gene>
    <name evidence="3" type="ORF">Mrose_00871</name>
</gene>
<accession>A0A399F0K1</accession>
<feature type="region of interest" description="Disordered" evidence="2">
    <location>
        <begin position="755"/>
        <end position="777"/>
    </location>
</feature>
<dbReference type="EMBL" id="QWLA01000011">
    <property type="protein sequence ID" value="RIH88312.1"/>
    <property type="molecule type" value="Genomic_DNA"/>
</dbReference>
<protein>
    <submittedName>
        <fullName evidence="3">Uncharacterized protein</fullName>
    </submittedName>
</protein>
<evidence type="ECO:0000313" key="3">
    <source>
        <dbReference type="EMBL" id="RIH88312.1"/>
    </source>
</evidence>